<feature type="transmembrane region" description="Helical" evidence="1">
    <location>
        <begin position="298"/>
        <end position="317"/>
    </location>
</feature>
<dbReference type="EMBL" id="JAALDL010000024">
    <property type="protein sequence ID" value="NGO00123.1"/>
    <property type="molecule type" value="Genomic_DNA"/>
</dbReference>
<accession>A0A6M1RL33</accession>
<dbReference type="InterPro" id="IPR050879">
    <property type="entry name" value="Acyltransferase_3"/>
</dbReference>
<evidence type="ECO:0000313" key="4">
    <source>
        <dbReference type="Proteomes" id="UP000473008"/>
    </source>
</evidence>
<feature type="transmembrane region" description="Helical" evidence="1">
    <location>
        <begin position="55"/>
        <end position="80"/>
    </location>
</feature>
<feature type="transmembrane region" description="Helical" evidence="1">
    <location>
        <begin position="101"/>
        <end position="126"/>
    </location>
</feature>
<sequence length="363" mass="41953">MVRIYNNSFSENRQLHVIFDFLRIICAIIVFLGHFRAVLAPTYSELYSPDIATKIFYFISGFGHQAVIIFFFFSGYFIHGTIKRGIDNNEFYFSYYLLNRFFRFFIVLLPVLIITFFLDSIALSYSSVYHLGEVDGSVPPKEKVDISLIIFIINLLSLQELIGSHFGSNSPLWSLSFEFVYYLLWPFIIFFFLKRSVFFPILVVFAIYLINEKVILLLPCWMIGALFYHYKVVINKYLSVIVFLTVLICTRFVTFGVLEDYALSLTFYLFVSSFSLYIRKSNVLKVGRIGADLAKISFPLYAVHMPIVGFTFFVIESSSPDNHMLICLLSIIVTVFISVILARMDGGHRTLTRYTIKLIGNKA</sequence>
<dbReference type="PANTHER" id="PTHR23028">
    <property type="entry name" value="ACETYLTRANSFERASE"/>
    <property type="match status" value="1"/>
</dbReference>
<organism evidence="3 4">
    <name type="scientific">Grimontia sedimenti</name>
    <dbReference type="NCBI Taxonomy" id="2711294"/>
    <lineage>
        <taxon>Bacteria</taxon>
        <taxon>Pseudomonadati</taxon>
        <taxon>Pseudomonadota</taxon>
        <taxon>Gammaproteobacteria</taxon>
        <taxon>Vibrionales</taxon>
        <taxon>Vibrionaceae</taxon>
        <taxon>Grimontia</taxon>
    </lineage>
</organism>
<reference evidence="3 4" key="1">
    <citation type="submission" date="2020-02" db="EMBL/GenBank/DDBJ databases">
        <title>The draft genome of Grimontia sedimenta sp. nov., isolated from benthic sediments near coral reefs south of Kuwait.</title>
        <authorList>
            <person name="Mahmoud H.M."/>
            <person name="Jose L."/>
            <person name="Eapen S."/>
        </authorList>
    </citation>
    <scope>NUCLEOTIDE SEQUENCE [LARGE SCALE GENOMIC DNA]</scope>
    <source>
        <strain evidence="3 4">S25</strain>
    </source>
</reference>
<gene>
    <name evidence="3" type="ORF">G5S52_21595</name>
</gene>
<feature type="transmembrane region" description="Helical" evidence="1">
    <location>
        <begin position="146"/>
        <end position="167"/>
    </location>
</feature>
<dbReference type="GO" id="GO:0016747">
    <property type="term" value="F:acyltransferase activity, transferring groups other than amino-acyl groups"/>
    <property type="evidence" value="ECO:0007669"/>
    <property type="project" value="InterPro"/>
</dbReference>
<evidence type="ECO:0000259" key="2">
    <source>
        <dbReference type="Pfam" id="PF01757"/>
    </source>
</evidence>
<evidence type="ECO:0000313" key="3">
    <source>
        <dbReference type="EMBL" id="NGO00123.1"/>
    </source>
</evidence>
<name>A0A6M1RL33_9GAMM</name>
<dbReference type="AlphaFoldDB" id="A0A6M1RL33"/>
<feature type="transmembrane region" description="Helical" evidence="1">
    <location>
        <begin position="261"/>
        <end position="278"/>
    </location>
</feature>
<feature type="transmembrane region" description="Helical" evidence="1">
    <location>
        <begin position="21"/>
        <end position="43"/>
    </location>
</feature>
<dbReference type="InterPro" id="IPR002656">
    <property type="entry name" value="Acyl_transf_3_dom"/>
</dbReference>
<feature type="domain" description="Acyltransferase 3" evidence="2">
    <location>
        <begin position="19"/>
        <end position="343"/>
    </location>
</feature>
<protein>
    <submittedName>
        <fullName evidence="3">Acyltransferase</fullName>
    </submittedName>
</protein>
<keyword evidence="4" id="KW-1185">Reference proteome</keyword>
<keyword evidence="1" id="KW-0472">Membrane</keyword>
<keyword evidence="3" id="KW-0012">Acyltransferase</keyword>
<keyword evidence="1" id="KW-1133">Transmembrane helix</keyword>
<feature type="transmembrane region" description="Helical" evidence="1">
    <location>
        <begin position="323"/>
        <end position="342"/>
    </location>
</feature>
<keyword evidence="3" id="KW-0808">Transferase</keyword>
<dbReference type="RefSeq" id="WP_165018398.1">
    <property type="nucleotide sequence ID" value="NZ_JAALDL010000024.1"/>
</dbReference>
<evidence type="ECO:0000256" key="1">
    <source>
        <dbReference type="SAM" id="Phobius"/>
    </source>
</evidence>
<keyword evidence="1" id="KW-0812">Transmembrane</keyword>
<proteinExistence type="predicted"/>
<feature type="transmembrane region" description="Helical" evidence="1">
    <location>
        <begin position="179"/>
        <end position="208"/>
    </location>
</feature>
<dbReference type="Proteomes" id="UP000473008">
    <property type="component" value="Unassembled WGS sequence"/>
</dbReference>
<dbReference type="Pfam" id="PF01757">
    <property type="entry name" value="Acyl_transf_3"/>
    <property type="match status" value="1"/>
</dbReference>
<comment type="caution">
    <text evidence="3">The sequence shown here is derived from an EMBL/GenBank/DDBJ whole genome shotgun (WGS) entry which is preliminary data.</text>
</comment>
<feature type="transmembrane region" description="Helical" evidence="1">
    <location>
        <begin position="237"/>
        <end position="255"/>
    </location>
</feature>